<protein>
    <submittedName>
        <fullName evidence="3">Uncharacterized protein</fullName>
    </submittedName>
</protein>
<keyword evidence="2" id="KW-1133">Transmembrane helix</keyword>
<dbReference type="CDD" id="cd22191">
    <property type="entry name" value="DPBB_RlpA_EXP_N-like"/>
    <property type="match status" value="1"/>
</dbReference>
<dbReference type="InterPro" id="IPR036908">
    <property type="entry name" value="RlpA-like_sf"/>
</dbReference>
<proteinExistence type="predicted"/>
<reference evidence="3 4" key="1">
    <citation type="journal article" date="2020" name="ISME J.">
        <title>Uncovering the hidden diversity of litter-decomposition mechanisms in mushroom-forming fungi.</title>
        <authorList>
            <person name="Floudas D."/>
            <person name="Bentzer J."/>
            <person name="Ahren D."/>
            <person name="Johansson T."/>
            <person name="Persson P."/>
            <person name="Tunlid A."/>
        </authorList>
    </citation>
    <scope>NUCLEOTIDE SEQUENCE [LARGE SCALE GENOMIC DNA]</scope>
    <source>
        <strain evidence="3 4">CBS 661.87</strain>
    </source>
</reference>
<dbReference type="InterPro" id="IPR051477">
    <property type="entry name" value="Expansin_CellWall"/>
</dbReference>
<keyword evidence="1" id="KW-0732">Signal</keyword>
<dbReference type="Gene3D" id="2.40.40.10">
    <property type="entry name" value="RlpA-like domain"/>
    <property type="match status" value="1"/>
</dbReference>
<evidence type="ECO:0000256" key="2">
    <source>
        <dbReference type="SAM" id="Phobius"/>
    </source>
</evidence>
<accession>A0A8H5GQ36</accession>
<comment type="caution">
    <text evidence="3">The sequence shown here is derived from an EMBL/GenBank/DDBJ whole genome shotgun (WGS) entry which is preliminary data.</text>
</comment>
<keyword evidence="4" id="KW-1185">Reference proteome</keyword>
<gene>
    <name evidence="3" type="ORF">D9615_010421</name>
</gene>
<name>A0A8H5GQ36_9AGAR</name>
<keyword evidence="2" id="KW-0472">Membrane</keyword>
<organism evidence="3 4">
    <name type="scientific">Tricholomella constricta</name>
    <dbReference type="NCBI Taxonomy" id="117010"/>
    <lineage>
        <taxon>Eukaryota</taxon>
        <taxon>Fungi</taxon>
        <taxon>Dikarya</taxon>
        <taxon>Basidiomycota</taxon>
        <taxon>Agaricomycotina</taxon>
        <taxon>Agaricomycetes</taxon>
        <taxon>Agaricomycetidae</taxon>
        <taxon>Agaricales</taxon>
        <taxon>Tricholomatineae</taxon>
        <taxon>Lyophyllaceae</taxon>
        <taxon>Tricholomella</taxon>
    </lineage>
</organism>
<sequence length="232" mass="25462">MVSFKCFFNPLPRSLTLVATASPAFLRIWGDKLPAIAAARCPSYLPGPVLRCFSAERPNTLWLPFCPLTVPSSPTPYLTSLYPPRTTPTMYRIAVFLFALFASAFVAIASPVPSPNANVTLVDLEKRVTHVGRGTWFHVGLGNCGKWNKDSDAIVAISKQRYDANGGANCDQWVEIINVKNGKKAYGKTRDSCQSCGTEDLDMSPSLFQKLDSLSTGQIKVSWHFKAKGWSP</sequence>
<keyword evidence="2" id="KW-0812">Transmembrane</keyword>
<dbReference type="OrthoDB" id="406505at2759"/>
<dbReference type="EMBL" id="JAACJP010000057">
    <property type="protein sequence ID" value="KAF5369124.1"/>
    <property type="molecule type" value="Genomic_DNA"/>
</dbReference>
<dbReference type="PANTHER" id="PTHR31836">
    <property type="match status" value="1"/>
</dbReference>
<feature type="transmembrane region" description="Helical" evidence="2">
    <location>
        <begin position="93"/>
        <end position="112"/>
    </location>
</feature>
<dbReference type="AlphaFoldDB" id="A0A8H5GQ36"/>
<dbReference type="PANTHER" id="PTHR31836:SF25">
    <property type="entry name" value="RLPA-LIKE PROTEIN DOUBLE-PSI BETA-BARREL DOMAIN-CONTAINING PROTEIN"/>
    <property type="match status" value="1"/>
</dbReference>
<evidence type="ECO:0000256" key="1">
    <source>
        <dbReference type="ARBA" id="ARBA00022729"/>
    </source>
</evidence>
<dbReference type="SUPFAM" id="SSF50685">
    <property type="entry name" value="Barwin-like endoglucanases"/>
    <property type="match status" value="1"/>
</dbReference>
<dbReference type="Proteomes" id="UP000565441">
    <property type="component" value="Unassembled WGS sequence"/>
</dbReference>
<evidence type="ECO:0000313" key="3">
    <source>
        <dbReference type="EMBL" id="KAF5369124.1"/>
    </source>
</evidence>
<evidence type="ECO:0000313" key="4">
    <source>
        <dbReference type="Proteomes" id="UP000565441"/>
    </source>
</evidence>